<proteinExistence type="predicted"/>
<dbReference type="GO" id="GO:1990281">
    <property type="term" value="C:efflux pump complex"/>
    <property type="evidence" value="ECO:0007669"/>
    <property type="project" value="TreeGrafter"/>
</dbReference>
<dbReference type="RefSeq" id="WP_057785935.1">
    <property type="nucleotide sequence ID" value="NZ_JQCD01000004.1"/>
</dbReference>
<keyword evidence="3" id="KW-1185">Reference proteome</keyword>
<name>A0A0R2JLL2_9LACO</name>
<gene>
    <name evidence="2" type="ORF">IV67_GL000082</name>
</gene>
<keyword evidence="1" id="KW-0175">Coiled coil</keyword>
<dbReference type="Gene3D" id="2.40.420.20">
    <property type="match status" value="1"/>
</dbReference>
<comment type="caution">
    <text evidence="2">The sequence shown here is derived from an EMBL/GenBank/DDBJ whole genome shotgun (WGS) entry which is preliminary data.</text>
</comment>
<sequence length="310" mass="33606">MFKNRKTKWVLGGLVGVAVIGSGAYMMQPTPKDNKDDEIATIHATKMDPLSESGVVKADHQQDVKVPEGAQVTLYINDGATVQAGDVIGLATDTEAQNEAQHKWSELQTQIANAQAQGDDTQDLQKEQREAQEAYNKATKTIVAPYDGMLSIDDQDTTNVKIAISSSTRYIDSSVTDYDYDRLSTGATVKVATNSGNVKTDEKITSISEIAKESGKVANYTFKTTAASNYRLGQQVTLKIAQDDVVLPKSAVQDKDGKKYIYVVDEGKAKKQAIKATQTGDTYAISKDDLSTDVKIVKDPGNKDLDGKKI</sequence>
<dbReference type="GO" id="GO:0015562">
    <property type="term" value="F:efflux transmembrane transporter activity"/>
    <property type="evidence" value="ECO:0007669"/>
    <property type="project" value="TreeGrafter"/>
</dbReference>
<evidence type="ECO:0000256" key="1">
    <source>
        <dbReference type="SAM" id="Coils"/>
    </source>
</evidence>
<feature type="coiled-coil region" evidence="1">
    <location>
        <begin position="97"/>
        <end position="141"/>
    </location>
</feature>
<dbReference type="OrthoDB" id="34181at2"/>
<dbReference type="Proteomes" id="UP000051673">
    <property type="component" value="Unassembled WGS sequence"/>
</dbReference>
<dbReference type="STRING" id="1620.IV67_GL000082"/>
<dbReference type="AlphaFoldDB" id="A0A0R2JLL2"/>
<evidence type="ECO:0000313" key="2">
    <source>
        <dbReference type="EMBL" id="KRN78066.1"/>
    </source>
</evidence>
<dbReference type="PATRIC" id="fig|1620.3.peg.87"/>
<evidence type="ECO:0000313" key="3">
    <source>
        <dbReference type="Proteomes" id="UP000051673"/>
    </source>
</evidence>
<protein>
    <submittedName>
        <fullName evidence="2">Uncharacterized protein</fullName>
    </submittedName>
</protein>
<reference evidence="2 3" key="1">
    <citation type="journal article" date="2015" name="Genome Announc.">
        <title>Expanding the biotechnology potential of lactobacilli through comparative genomics of 213 strains and associated genera.</title>
        <authorList>
            <person name="Sun Z."/>
            <person name="Harris H.M."/>
            <person name="McCann A."/>
            <person name="Guo C."/>
            <person name="Argimon S."/>
            <person name="Zhang W."/>
            <person name="Yang X."/>
            <person name="Jeffery I.B."/>
            <person name="Cooney J.C."/>
            <person name="Kagawa T.F."/>
            <person name="Liu W."/>
            <person name="Song Y."/>
            <person name="Salvetti E."/>
            <person name="Wrobel A."/>
            <person name="Rasinkangas P."/>
            <person name="Parkhill J."/>
            <person name="Rea M.C."/>
            <person name="O'Sullivan O."/>
            <person name="Ritari J."/>
            <person name="Douillard F.P."/>
            <person name="Paul Ross R."/>
            <person name="Yang R."/>
            <person name="Briner A.E."/>
            <person name="Felis G.E."/>
            <person name="de Vos W.M."/>
            <person name="Barrangou R."/>
            <person name="Klaenhammer T.R."/>
            <person name="Caufield P.W."/>
            <person name="Cui Y."/>
            <person name="Zhang H."/>
            <person name="O'Toole P.W."/>
        </authorList>
    </citation>
    <scope>NUCLEOTIDE SEQUENCE [LARGE SCALE GENOMIC DNA]</scope>
    <source>
        <strain evidence="2 3">DSM 20014</strain>
    </source>
</reference>
<dbReference type="EMBL" id="JQCD01000004">
    <property type="protein sequence ID" value="KRN78066.1"/>
    <property type="molecule type" value="Genomic_DNA"/>
</dbReference>
<accession>A0A0R2JLL2</accession>
<dbReference type="PANTHER" id="PTHR30469">
    <property type="entry name" value="MULTIDRUG RESISTANCE PROTEIN MDTA"/>
    <property type="match status" value="1"/>
</dbReference>
<organism evidence="2 3">
    <name type="scientific">Weissella minor</name>
    <dbReference type="NCBI Taxonomy" id="1620"/>
    <lineage>
        <taxon>Bacteria</taxon>
        <taxon>Bacillati</taxon>
        <taxon>Bacillota</taxon>
        <taxon>Bacilli</taxon>
        <taxon>Lactobacillales</taxon>
        <taxon>Lactobacillaceae</taxon>
        <taxon>Weissella</taxon>
    </lineage>
</organism>